<keyword evidence="2 3" id="KW-0012">Acyltransferase</keyword>
<dbReference type="EC" id="2.3.1.-" evidence="3"/>
<evidence type="ECO:0000256" key="2">
    <source>
        <dbReference type="ARBA" id="ARBA00023315"/>
    </source>
</evidence>
<dbReference type="EMBL" id="MU565024">
    <property type="protein sequence ID" value="KAI5611618.1"/>
    <property type="molecule type" value="Genomic_DNA"/>
</dbReference>
<keyword evidence="6" id="KW-1185">Reference proteome</keyword>
<protein>
    <recommendedName>
        <fullName evidence="3">Glycine N-acyltransferase-like protein</fullName>
        <ecNumber evidence="3">2.3.1.-</ecNumber>
    </recommendedName>
</protein>
<comment type="caution">
    <text evidence="5">The sequence shown here is derived from an EMBL/GenBank/DDBJ whole genome shotgun (WGS) entry which is preliminary data.</text>
</comment>
<evidence type="ECO:0000256" key="3">
    <source>
        <dbReference type="RuleBase" id="RU368002"/>
    </source>
</evidence>
<organism evidence="5 6">
    <name type="scientific">Silurus asotus</name>
    <name type="common">Amur catfish</name>
    <name type="synonym">Parasilurus asotus</name>
    <dbReference type="NCBI Taxonomy" id="30991"/>
    <lineage>
        <taxon>Eukaryota</taxon>
        <taxon>Metazoa</taxon>
        <taxon>Chordata</taxon>
        <taxon>Craniata</taxon>
        <taxon>Vertebrata</taxon>
        <taxon>Euteleostomi</taxon>
        <taxon>Actinopterygii</taxon>
        <taxon>Neopterygii</taxon>
        <taxon>Teleostei</taxon>
        <taxon>Ostariophysi</taxon>
        <taxon>Siluriformes</taxon>
        <taxon>Siluridae</taxon>
        <taxon>Silurus</taxon>
    </lineage>
</organism>
<dbReference type="CDD" id="cd04301">
    <property type="entry name" value="NAT_SF"/>
    <property type="match status" value="1"/>
</dbReference>
<dbReference type="Pfam" id="PF08444">
    <property type="entry name" value="Gly_acyl_tr_C"/>
    <property type="match status" value="1"/>
</dbReference>
<dbReference type="SUPFAM" id="SSF55729">
    <property type="entry name" value="Acyl-CoA N-acyltransferases (Nat)"/>
    <property type="match status" value="1"/>
</dbReference>
<dbReference type="Proteomes" id="UP001205998">
    <property type="component" value="Unassembled WGS sequence"/>
</dbReference>
<evidence type="ECO:0000313" key="5">
    <source>
        <dbReference type="EMBL" id="KAI5611618.1"/>
    </source>
</evidence>
<dbReference type="InterPro" id="IPR010313">
    <property type="entry name" value="Glycine_N-acyltransferase"/>
</dbReference>
<evidence type="ECO:0000259" key="4">
    <source>
        <dbReference type="PROSITE" id="PS51186"/>
    </source>
</evidence>
<dbReference type="Gene3D" id="3.40.630.30">
    <property type="match status" value="1"/>
</dbReference>
<dbReference type="GO" id="GO:0047961">
    <property type="term" value="F:glycine N-acyltransferase activity"/>
    <property type="evidence" value="ECO:0007669"/>
    <property type="project" value="InterPro"/>
</dbReference>
<dbReference type="PANTHER" id="PTHR15298">
    <property type="entry name" value="L-COA N-ACYLTRANSFERASE-RELATED"/>
    <property type="match status" value="1"/>
</dbReference>
<dbReference type="InterPro" id="IPR013652">
    <property type="entry name" value="Glycine_N-acyltransferase_C"/>
</dbReference>
<gene>
    <name evidence="5" type="ORF">C0J50_1259</name>
</gene>
<dbReference type="GO" id="GO:0005739">
    <property type="term" value="C:mitochondrion"/>
    <property type="evidence" value="ECO:0007669"/>
    <property type="project" value="InterPro"/>
</dbReference>
<dbReference type="Pfam" id="PF06021">
    <property type="entry name" value="Gly_acyl_tr_N"/>
    <property type="match status" value="1"/>
</dbReference>
<dbReference type="InterPro" id="IPR016181">
    <property type="entry name" value="Acyl_CoA_acyltransferase"/>
</dbReference>
<feature type="domain" description="N-acetyltransferase" evidence="4">
    <location>
        <begin position="143"/>
        <end position="270"/>
    </location>
</feature>
<name>A0AAD5A7T8_SILAS</name>
<evidence type="ECO:0000313" key="6">
    <source>
        <dbReference type="Proteomes" id="UP001205998"/>
    </source>
</evidence>
<comment type="similarity">
    <text evidence="3">Belongs to the glycine N-acyltransferase family.</text>
</comment>
<dbReference type="InterPro" id="IPR015938">
    <property type="entry name" value="Glycine_N-acyltransferase_N"/>
</dbReference>
<keyword evidence="1 3" id="KW-0808">Transferase</keyword>
<proteinExistence type="inferred from homology"/>
<reference evidence="5" key="1">
    <citation type="submission" date="2018-07" db="EMBL/GenBank/DDBJ databases">
        <title>Comparative genomics of catfishes provides insights into carnivory and benthic adaptation.</title>
        <authorList>
            <person name="Zhang Y."/>
            <person name="Wang D."/>
            <person name="Peng Z."/>
            <person name="Zheng S."/>
            <person name="Shao F."/>
            <person name="Tao W."/>
        </authorList>
    </citation>
    <scope>NUCLEOTIDE SEQUENCE</scope>
    <source>
        <strain evidence="5">Chongqing</strain>
    </source>
</reference>
<dbReference type="PANTHER" id="PTHR15298:SF15">
    <property type="entry name" value="GLYCINE N-ACYLTRANSFERASE-LIKE PROTEIN"/>
    <property type="match status" value="1"/>
</dbReference>
<dbReference type="InterPro" id="IPR000182">
    <property type="entry name" value="GNAT_dom"/>
</dbReference>
<accession>A0AAD5A7T8</accession>
<dbReference type="PROSITE" id="PS51186">
    <property type="entry name" value="GNAT"/>
    <property type="match status" value="1"/>
</dbReference>
<sequence>MKLLNKEELKRAEESLRHCFPQAQQAYGYVFLMNRVQADPIDVLVDQWPNFNVLLTRPRQQKKSDLFRDLCIFSKDDSSLWSLLIETNVFDWKQYFCLSVDLNHKEMIKSVALSRGVQNLKNHMCYMMTLEDPSKLLSESLPVRVSSLNETHVGLVNNTWKFGMDEFSEEFIRDMIVNFPSCCVLDSEGQPVSWILTYASCAMGMLYTVAEHRRKGYAKALVSVLAKKLHSEGYPVYCFVEEENQASYRLFTSLGFTAAPSYRATWIECD</sequence>
<dbReference type="AlphaFoldDB" id="A0AAD5A7T8"/>
<evidence type="ECO:0000256" key="1">
    <source>
        <dbReference type="ARBA" id="ARBA00022679"/>
    </source>
</evidence>